<dbReference type="PANTHER" id="PTHR32322">
    <property type="entry name" value="INNER MEMBRANE TRANSPORTER"/>
    <property type="match status" value="1"/>
</dbReference>
<evidence type="ECO:0000256" key="7">
    <source>
        <dbReference type="SAM" id="Phobius"/>
    </source>
</evidence>
<comment type="similarity">
    <text evidence="2">Belongs to the EamA transporter family.</text>
</comment>
<dbReference type="InterPro" id="IPR037185">
    <property type="entry name" value="EmrE-like"/>
</dbReference>
<dbReference type="EMBL" id="JARKHX010000002">
    <property type="protein sequence ID" value="MDF4193783.1"/>
    <property type="molecule type" value="Genomic_DNA"/>
</dbReference>
<dbReference type="InterPro" id="IPR050638">
    <property type="entry name" value="AA-Vitamin_Transporters"/>
</dbReference>
<feature type="transmembrane region" description="Helical" evidence="7">
    <location>
        <begin position="93"/>
        <end position="113"/>
    </location>
</feature>
<proteinExistence type="inferred from homology"/>
<evidence type="ECO:0000259" key="8">
    <source>
        <dbReference type="Pfam" id="PF00892"/>
    </source>
</evidence>
<dbReference type="RefSeq" id="WP_276351057.1">
    <property type="nucleotide sequence ID" value="NZ_JARKHX010000002.1"/>
</dbReference>
<feature type="transmembrane region" description="Helical" evidence="7">
    <location>
        <begin position="147"/>
        <end position="169"/>
    </location>
</feature>
<evidence type="ECO:0000313" key="9">
    <source>
        <dbReference type="EMBL" id="MDF4193783.1"/>
    </source>
</evidence>
<evidence type="ECO:0000256" key="4">
    <source>
        <dbReference type="ARBA" id="ARBA00022692"/>
    </source>
</evidence>
<reference evidence="9" key="1">
    <citation type="submission" date="2023-02" db="EMBL/GenBank/DDBJ databases">
        <title>Draft Whole-Genome Sequences of Bacillus Strains of Potential Probiotic for Poultry.</title>
        <authorList>
            <person name="Ma L.M."/>
            <person name="Lopez-Guerra N."/>
            <person name="Zhang G."/>
        </authorList>
    </citation>
    <scope>NUCLEOTIDE SEQUENCE</scope>
    <source>
        <strain evidence="9">OSU1013-24</strain>
    </source>
</reference>
<keyword evidence="5 7" id="KW-1133">Transmembrane helix</keyword>
<feature type="transmembrane region" description="Helical" evidence="7">
    <location>
        <begin position="181"/>
        <end position="199"/>
    </location>
</feature>
<dbReference type="AlphaFoldDB" id="A0AAP4DHW8"/>
<dbReference type="PANTHER" id="PTHR32322:SF18">
    <property type="entry name" value="S-ADENOSYLMETHIONINE_S-ADENOSYLHOMOCYSTEINE TRANSPORTER"/>
    <property type="match status" value="1"/>
</dbReference>
<feature type="domain" description="EamA" evidence="8">
    <location>
        <begin position="150"/>
        <end position="285"/>
    </location>
</feature>
<evidence type="ECO:0000256" key="1">
    <source>
        <dbReference type="ARBA" id="ARBA00004651"/>
    </source>
</evidence>
<feature type="transmembrane region" description="Helical" evidence="7">
    <location>
        <begin position="266"/>
        <end position="286"/>
    </location>
</feature>
<name>A0AAP4DHW8_BACAM</name>
<dbReference type="Pfam" id="PF00892">
    <property type="entry name" value="EamA"/>
    <property type="match status" value="2"/>
</dbReference>
<feature type="transmembrane region" description="Helical" evidence="7">
    <location>
        <begin position="242"/>
        <end position="260"/>
    </location>
</feature>
<sequence>MFKIISAIIIVTFVWGYLWVPTKIGLGYISPFFFTALRLFTGALPLFLIQILRQKDWIPAKRDWKKLITMSLFMCLGYYGLSTFGMQYVNSGLASVLVYTMPIIVSALAHFFLQERLTVNKIIGLFIGLAGLLVIIGPQWSDMEGSHTLFGELTIILAAFFWACANIYSKKTFSGYDTLKMTFWQMLIGGLMLLVISAVKEPIMQTNWSAPLIWSLLYAGLMGSAVAFVLWFWILQHIDASIASIALMAVPILGLFFGWLQLHEPLTANIIYGAVFVCLGIFFASVKLRIRKTR</sequence>
<protein>
    <submittedName>
        <fullName evidence="9">DMT family transporter</fullName>
    </submittedName>
</protein>
<evidence type="ECO:0000256" key="3">
    <source>
        <dbReference type="ARBA" id="ARBA00022475"/>
    </source>
</evidence>
<accession>A0AAP4DHW8</accession>
<feature type="transmembrane region" description="Helical" evidence="7">
    <location>
        <begin position="211"/>
        <end position="235"/>
    </location>
</feature>
<keyword evidence="6 7" id="KW-0472">Membrane</keyword>
<dbReference type="GO" id="GO:0005886">
    <property type="term" value="C:plasma membrane"/>
    <property type="evidence" value="ECO:0007669"/>
    <property type="project" value="UniProtKB-SubCell"/>
</dbReference>
<feature type="transmembrane region" description="Helical" evidence="7">
    <location>
        <begin position="32"/>
        <end position="52"/>
    </location>
</feature>
<gene>
    <name evidence="9" type="ORF">PV946_08365</name>
</gene>
<dbReference type="SUPFAM" id="SSF103481">
    <property type="entry name" value="Multidrug resistance efflux transporter EmrE"/>
    <property type="match status" value="2"/>
</dbReference>
<keyword evidence="4 7" id="KW-0812">Transmembrane</keyword>
<evidence type="ECO:0000256" key="2">
    <source>
        <dbReference type="ARBA" id="ARBA00007362"/>
    </source>
</evidence>
<keyword evidence="3" id="KW-1003">Cell membrane</keyword>
<dbReference type="InterPro" id="IPR000620">
    <property type="entry name" value="EamA_dom"/>
</dbReference>
<evidence type="ECO:0000256" key="5">
    <source>
        <dbReference type="ARBA" id="ARBA00022989"/>
    </source>
</evidence>
<comment type="subcellular location">
    <subcellularLocation>
        <location evidence="1">Cell membrane</location>
        <topology evidence="1">Multi-pass membrane protein</topology>
    </subcellularLocation>
</comment>
<feature type="transmembrane region" description="Helical" evidence="7">
    <location>
        <begin position="64"/>
        <end position="81"/>
    </location>
</feature>
<evidence type="ECO:0000313" key="10">
    <source>
        <dbReference type="Proteomes" id="UP001222377"/>
    </source>
</evidence>
<feature type="transmembrane region" description="Helical" evidence="7">
    <location>
        <begin position="122"/>
        <end position="141"/>
    </location>
</feature>
<dbReference type="Proteomes" id="UP001222377">
    <property type="component" value="Unassembled WGS sequence"/>
</dbReference>
<feature type="domain" description="EamA" evidence="8">
    <location>
        <begin position="4"/>
        <end position="136"/>
    </location>
</feature>
<evidence type="ECO:0000256" key="6">
    <source>
        <dbReference type="ARBA" id="ARBA00023136"/>
    </source>
</evidence>
<organism evidence="9 10">
    <name type="scientific">Bacillus amyloliquefaciens</name>
    <name type="common">Bacillus velezensis</name>
    <dbReference type="NCBI Taxonomy" id="1390"/>
    <lineage>
        <taxon>Bacteria</taxon>
        <taxon>Bacillati</taxon>
        <taxon>Bacillota</taxon>
        <taxon>Bacilli</taxon>
        <taxon>Bacillales</taxon>
        <taxon>Bacillaceae</taxon>
        <taxon>Bacillus</taxon>
        <taxon>Bacillus amyloliquefaciens group</taxon>
    </lineage>
</organism>
<comment type="caution">
    <text evidence="9">The sequence shown here is derived from an EMBL/GenBank/DDBJ whole genome shotgun (WGS) entry which is preliminary data.</text>
</comment>